<dbReference type="KEGG" id="cdq:BOQ54_18495"/>
<evidence type="ECO:0000259" key="1">
    <source>
        <dbReference type="Pfam" id="PF03479"/>
    </source>
</evidence>
<dbReference type="Pfam" id="PF03479">
    <property type="entry name" value="PCC"/>
    <property type="match status" value="1"/>
</dbReference>
<sequence length="289" mass="30575">MRALCPEEVPMRSIRHPGPVSRERFFAVPCAAVPLRLTLAAGTSINEAVGRAFAEAGLAGGYIRLAGARVDPIRYVIPAAAPDDTHAAWYSETFAPAGVTVIEDAGLVVGRRDGEPFLHCHGLWTPAGGERRMGHLLPLDSCLCEPVEVAAWGLAGALFDVREDEETNFRLFRAVPTEMAQHDGARAMACTIKPNEDIVPTIERICRESGIADASVHGIGSLVGATFTEAPEMASYATEVLVTAGCVRAGRCDLDIALVGMDGSIGGGRLRHDGNATCVTFELLIVADA</sequence>
<proteinExistence type="predicted"/>
<keyword evidence="3" id="KW-1185">Reference proteome</keyword>
<organism evidence="2 3">
    <name type="scientific">Chelatococcus daeguensis</name>
    <dbReference type="NCBI Taxonomy" id="444444"/>
    <lineage>
        <taxon>Bacteria</taxon>
        <taxon>Pseudomonadati</taxon>
        <taxon>Pseudomonadota</taxon>
        <taxon>Alphaproteobacteria</taxon>
        <taxon>Hyphomicrobiales</taxon>
        <taxon>Chelatococcaceae</taxon>
        <taxon>Chelatococcus</taxon>
    </lineage>
</organism>
<protein>
    <recommendedName>
        <fullName evidence="1">PPC domain-containing protein</fullName>
    </recommendedName>
</protein>
<evidence type="ECO:0000313" key="2">
    <source>
        <dbReference type="EMBL" id="APF39480.1"/>
    </source>
</evidence>
<accession>A0AAC9JW68</accession>
<dbReference type="SUPFAM" id="SSF117856">
    <property type="entry name" value="AF0104/ALDC/Ptd012-like"/>
    <property type="match status" value="2"/>
</dbReference>
<dbReference type="EMBL" id="CP018096">
    <property type="protein sequence ID" value="APF39480.1"/>
    <property type="molecule type" value="Genomic_DNA"/>
</dbReference>
<name>A0AAC9JW68_9HYPH</name>
<dbReference type="Gene3D" id="3.30.1330.80">
    <property type="entry name" value="Hypothetical protein, similar to alpha- acetolactate decarboxylase, domain 2"/>
    <property type="match status" value="2"/>
</dbReference>
<reference evidence="2 3" key="1">
    <citation type="submission" date="2016-11" db="EMBL/GenBank/DDBJ databases">
        <title>Complete genome sequence of the aerobically denitrifying bacterium Chelatococcus daeguensis TAD1.</title>
        <authorList>
            <person name="Yang Y."/>
            <person name="Huang S."/>
            <person name="Lin E."/>
        </authorList>
    </citation>
    <scope>NUCLEOTIDE SEQUENCE [LARGE SCALE GENOMIC DNA]</scope>
    <source>
        <strain evidence="2 3">TAD1</strain>
        <plasmid evidence="3">ptad1</plasmid>
    </source>
</reference>
<geneLocation type="plasmid" evidence="3">
    <name>ptad1</name>
</geneLocation>
<dbReference type="Proteomes" id="UP000182703">
    <property type="component" value="Plasmid pTAD1"/>
</dbReference>
<keyword evidence="2" id="KW-0614">Plasmid</keyword>
<gene>
    <name evidence="2" type="ORF">BOQ54_18495</name>
</gene>
<evidence type="ECO:0000313" key="3">
    <source>
        <dbReference type="Proteomes" id="UP000182703"/>
    </source>
</evidence>
<dbReference type="InterPro" id="IPR005175">
    <property type="entry name" value="PPC_dom"/>
</dbReference>
<dbReference type="AlphaFoldDB" id="A0AAC9JW68"/>
<feature type="domain" description="PPC" evidence="1">
    <location>
        <begin position="186"/>
        <end position="286"/>
    </location>
</feature>